<keyword evidence="4" id="KW-1185">Reference proteome</keyword>
<dbReference type="EMBL" id="MU005767">
    <property type="protein sequence ID" value="KAF2711325.1"/>
    <property type="molecule type" value="Genomic_DNA"/>
</dbReference>
<name>A0A6G1KFJ9_9PLEO</name>
<feature type="domain" description="F-box" evidence="2">
    <location>
        <begin position="38"/>
        <end position="99"/>
    </location>
</feature>
<evidence type="ECO:0000256" key="1">
    <source>
        <dbReference type="SAM" id="MobiDB-lite"/>
    </source>
</evidence>
<feature type="compositionally biased region" description="Basic and acidic residues" evidence="1">
    <location>
        <begin position="1"/>
        <end position="12"/>
    </location>
</feature>
<evidence type="ECO:0000259" key="2">
    <source>
        <dbReference type="PROSITE" id="PS50181"/>
    </source>
</evidence>
<proteinExistence type="predicted"/>
<gene>
    <name evidence="3" type="ORF">K504DRAFT_465091</name>
</gene>
<sequence>MLPILHADDQRSPSRSLSLLPDDSEERKSSAPPYRRSNMALGTVPTEILLEIISGVETKSDLLNLSITSRKLHQATQEFLYSEYEDPDSDHRHPYWRQLRPSCKGIKYLLRGLQLTPERGRLFKKVNVTILSEDKDEQVTSLLRFMPRIEDLNVIMRKWDELAQAGHAIRRIQAAGGLLMPEDSIKRGQIAFTNLKSLTLAFGTVYQPTPTPDLSYIILIPTLRNLSLSSANLIDADQFLRCPPRGSAVSSLHLRWPVNGQKTWENFLSRFSRLRNVQIRILLNDDREGQFLRALDMHKTSLQRLSLDSAAHYSIISDNQITFRDYQLTHFSITLGEQSVRTAARDKELPSIHQFLLAVAPGSLSDLGLNFQFNSTEWFRKEMFKKVDWDQLIKKAPFHNLAHVCTQQVEAFRDSRWGETCYGYVERSRDCWFRDGDDGYEH</sequence>
<accession>A0A6G1KFJ9</accession>
<organism evidence="3 4">
    <name type="scientific">Pleomassaria siparia CBS 279.74</name>
    <dbReference type="NCBI Taxonomy" id="1314801"/>
    <lineage>
        <taxon>Eukaryota</taxon>
        <taxon>Fungi</taxon>
        <taxon>Dikarya</taxon>
        <taxon>Ascomycota</taxon>
        <taxon>Pezizomycotina</taxon>
        <taxon>Dothideomycetes</taxon>
        <taxon>Pleosporomycetidae</taxon>
        <taxon>Pleosporales</taxon>
        <taxon>Pleomassariaceae</taxon>
        <taxon>Pleomassaria</taxon>
    </lineage>
</organism>
<evidence type="ECO:0000313" key="4">
    <source>
        <dbReference type="Proteomes" id="UP000799428"/>
    </source>
</evidence>
<feature type="region of interest" description="Disordered" evidence="1">
    <location>
        <begin position="1"/>
        <end position="38"/>
    </location>
</feature>
<dbReference type="PROSITE" id="PS50181">
    <property type="entry name" value="FBOX"/>
    <property type="match status" value="1"/>
</dbReference>
<protein>
    <recommendedName>
        <fullName evidence="2">F-box domain-containing protein</fullName>
    </recommendedName>
</protein>
<dbReference type="Proteomes" id="UP000799428">
    <property type="component" value="Unassembled WGS sequence"/>
</dbReference>
<dbReference type="InterPro" id="IPR001810">
    <property type="entry name" value="F-box_dom"/>
</dbReference>
<evidence type="ECO:0000313" key="3">
    <source>
        <dbReference type="EMBL" id="KAF2711325.1"/>
    </source>
</evidence>
<dbReference type="AlphaFoldDB" id="A0A6G1KFJ9"/>
<dbReference type="OrthoDB" id="2520703at2759"/>
<reference evidence="3" key="1">
    <citation type="journal article" date="2020" name="Stud. Mycol.">
        <title>101 Dothideomycetes genomes: a test case for predicting lifestyles and emergence of pathogens.</title>
        <authorList>
            <person name="Haridas S."/>
            <person name="Albert R."/>
            <person name="Binder M."/>
            <person name="Bloem J."/>
            <person name="Labutti K."/>
            <person name="Salamov A."/>
            <person name="Andreopoulos B."/>
            <person name="Baker S."/>
            <person name="Barry K."/>
            <person name="Bills G."/>
            <person name="Bluhm B."/>
            <person name="Cannon C."/>
            <person name="Castanera R."/>
            <person name="Culley D."/>
            <person name="Daum C."/>
            <person name="Ezra D."/>
            <person name="Gonzalez J."/>
            <person name="Henrissat B."/>
            <person name="Kuo A."/>
            <person name="Liang C."/>
            <person name="Lipzen A."/>
            <person name="Lutzoni F."/>
            <person name="Magnuson J."/>
            <person name="Mondo S."/>
            <person name="Nolan M."/>
            <person name="Ohm R."/>
            <person name="Pangilinan J."/>
            <person name="Park H.-J."/>
            <person name="Ramirez L."/>
            <person name="Alfaro M."/>
            <person name="Sun H."/>
            <person name="Tritt A."/>
            <person name="Yoshinaga Y."/>
            <person name="Zwiers L.-H."/>
            <person name="Turgeon B."/>
            <person name="Goodwin S."/>
            <person name="Spatafora J."/>
            <person name="Crous P."/>
            <person name="Grigoriev I."/>
        </authorList>
    </citation>
    <scope>NUCLEOTIDE SEQUENCE</scope>
    <source>
        <strain evidence="3">CBS 279.74</strain>
    </source>
</reference>